<comment type="caution">
    <text evidence="2">The sequence shown here is derived from an EMBL/GenBank/DDBJ whole genome shotgun (WGS) entry which is preliminary data.</text>
</comment>
<dbReference type="AlphaFoldDB" id="A0A9P3G356"/>
<gene>
    <name evidence="2" type="ORF">PsYK624_030970</name>
</gene>
<sequence length="332" mass="34900">MRISRISQLTVRVRPRGLEITLMAPVWTQGVGRAAHARAALCPWRAPERVRGVQRAPLLPVSALPRPGEHPPVGRRLPGACCTGLARCARGLRLRLPLGLEHAQHGAHERSQTALACSSSKLSRLARRQLRQTRARQAASPSPRLLPRPPGVRGAGGARGAEMHGRASPGRCGAQRGHLRAYCGAGASCGCRGVENQACGAPCPCPCPARASAGVAQRGAGGRYEPGSRHCYRCRRASAADAIAASTQGEVGGVPRCAASAAGLPQTRTPRNGLLHQTYRPAPSLCVRAVIRVALHVVFRAALGRLPSSRQGSDMRGRICGMDAGAPRGVRS</sequence>
<evidence type="ECO:0000256" key="1">
    <source>
        <dbReference type="SAM" id="MobiDB-lite"/>
    </source>
</evidence>
<dbReference type="EMBL" id="BPQB01000005">
    <property type="protein sequence ID" value="GJE87014.1"/>
    <property type="molecule type" value="Genomic_DNA"/>
</dbReference>
<dbReference type="Proteomes" id="UP000703269">
    <property type="component" value="Unassembled WGS sequence"/>
</dbReference>
<evidence type="ECO:0000313" key="3">
    <source>
        <dbReference type="Proteomes" id="UP000703269"/>
    </source>
</evidence>
<evidence type="ECO:0000313" key="2">
    <source>
        <dbReference type="EMBL" id="GJE87014.1"/>
    </source>
</evidence>
<accession>A0A9P3G356</accession>
<name>A0A9P3G356_9APHY</name>
<organism evidence="2 3">
    <name type="scientific">Phanerochaete sordida</name>
    <dbReference type="NCBI Taxonomy" id="48140"/>
    <lineage>
        <taxon>Eukaryota</taxon>
        <taxon>Fungi</taxon>
        <taxon>Dikarya</taxon>
        <taxon>Basidiomycota</taxon>
        <taxon>Agaricomycotina</taxon>
        <taxon>Agaricomycetes</taxon>
        <taxon>Polyporales</taxon>
        <taxon>Phanerochaetaceae</taxon>
        <taxon>Phanerochaete</taxon>
    </lineage>
</organism>
<keyword evidence="3" id="KW-1185">Reference proteome</keyword>
<feature type="region of interest" description="Disordered" evidence="1">
    <location>
        <begin position="130"/>
        <end position="170"/>
    </location>
</feature>
<protein>
    <submittedName>
        <fullName evidence="2">Uncharacterized protein</fullName>
    </submittedName>
</protein>
<proteinExistence type="predicted"/>
<reference evidence="2 3" key="1">
    <citation type="submission" date="2021-08" db="EMBL/GenBank/DDBJ databases">
        <title>Draft Genome Sequence of Phanerochaete sordida strain YK-624.</title>
        <authorList>
            <person name="Mori T."/>
            <person name="Dohra H."/>
            <person name="Suzuki T."/>
            <person name="Kawagishi H."/>
            <person name="Hirai H."/>
        </authorList>
    </citation>
    <scope>NUCLEOTIDE SEQUENCE [LARGE SCALE GENOMIC DNA]</scope>
    <source>
        <strain evidence="2 3">YK-624</strain>
    </source>
</reference>